<sequence>MLRAELTREEVADPLPALTGNTLVSLEVLHEACAATRERGCAAEVEESAPGVRCVAAVVPCRLPGTDAISCSMPVDQTTDAQARETGEPLAEATTDLAHRLRRAGIR</sequence>
<dbReference type="InterPro" id="IPR029016">
    <property type="entry name" value="GAF-like_dom_sf"/>
</dbReference>
<gene>
    <name evidence="2" type="ORF">HNR68_002773</name>
</gene>
<comment type="caution">
    <text evidence="2">The sequence shown here is derived from an EMBL/GenBank/DDBJ whole genome shotgun (WGS) entry which is preliminary data.</text>
</comment>
<dbReference type="EMBL" id="JACCFJ010000001">
    <property type="protein sequence ID" value="NYI84143.1"/>
    <property type="molecule type" value="Genomic_DNA"/>
</dbReference>
<dbReference type="PROSITE" id="PS51078">
    <property type="entry name" value="ICLR_ED"/>
    <property type="match status" value="1"/>
</dbReference>
<dbReference type="RefSeq" id="WP_380573059.1">
    <property type="nucleotide sequence ID" value="NZ_BAABFH010000001.1"/>
</dbReference>
<evidence type="ECO:0000313" key="3">
    <source>
        <dbReference type="Proteomes" id="UP000587002"/>
    </source>
</evidence>
<accession>A0A853AP22</accession>
<keyword evidence="2" id="KW-0238">DNA-binding</keyword>
<proteinExistence type="predicted"/>
<dbReference type="InterPro" id="IPR014757">
    <property type="entry name" value="Tscrpt_reg_IclR_C"/>
</dbReference>
<dbReference type="Proteomes" id="UP000587002">
    <property type="component" value="Unassembled WGS sequence"/>
</dbReference>
<dbReference type="Gene3D" id="3.30.450.40">
    <property type="match status" value="1"/>
</dbReference>
<organism evidence="2 3">
    <name type="scientific">Saccharopolyspora hordei</name>
    <dbReference type="NCBI Taxonomy" id="1838"/>
    <lineage>
        <taxon>Bacteria</taxon>
        <taxon>Bacillati</taxon>
        <taxon>Actinomycetota</taxon>
        <taxon>Actinomycetes</taxon>
        <taxon>Pseudonocardiales</taxon>
        <taxon>Pseudonocardiaceae</taxon>
        <taxon>Saccharopolyspora</taxon>
    </lineage>
</organism>
<dbReference type="AlphaFoldDB" id="A0A853AP22"/>
<feature type="domain" description="IclR-ED" evidence="1">
    <location>
        <begin position="1"/>
        <end position="103"/>
    </location>
</feature>
<protein>
    <submittedName>
        <fullName evidence="2">DNA-binding IclR family transcriptional regulator</fullName>
    </submittedName>
</protein>
<dbReference type="GO" id="GO:0003677">
    <property type="term" value="F:DNA binding"/>
    <property type="evidence" value="ECO:0007669"/>
    <property type="project" value="UniProtKB-KW"/>
</dbReference>
<reference evidence="2 3" key="1">
    <citation type="submission" date="2020-07" db="EMBL/GenBank/DDBJ databases">
        <title>Sequencing the genomes of 1000 actinobacteria strains.</title>
        <authorList>
            <person name="Klenk H.-P."/>
        </authorList>
    </citation>
    <scope>NUCLEOTIDE SEQUENCE [LARGE SCALE GENOMIC DNA]</scope>
    <source>
        <strain evidence="2 3">DSM 44065</strain>
    </source>
</reference>
<evidence type="ECO:0000313" key="2">
    <source>
        <dbReference type="EMBL" id="NYI84143.1"/>
    </source>
</evidence>
<evidence type="ECO:0000259" key="1">
    <source>
        <dbReference type="PROSITE" id="PS51078"/>
    </source>
</evidence>
<dbReference type="Pfam" id="PF01614">
    <property type="entry name" value="IclR_C"/>
    <property type="match status" value="1"/>
</dbReference>
<keyword evidence="3" id="KW-1185">Reference proteome</keyword>
<dbReference type="SUPFAM" id="SSF55781">
    <property type="entry name" value="GAF domain-like"/>
    <property type="match status" value="1"/>
</dbReference>
<name>A0A853AP22_9PSEU</name>